<dbReference type="SUPFAM" id="SSF89372">
    <property type="entry name" value="Fucose-specific lectin"/>
    <property type="match status" value="1"/>
</dbReference>
<organism evidence="3 4">
    <name type="scientific">Lentzea albidocapillata subsp. violacea</name>
    <dbReference type="NCBI Taxonomy" id="128104"/>
    <lineage>
        <taxon>Bacteria</taxon>
        <taxon>Bacillati</taxon>
        <taxon>Actinomycetota</taxon>
        <taxon>Actinomycetes</taxon>
        <taxon>Pseudonocardiales</taxon>
        <taxon>Pseudonocardiaceae</taxon>
        <taxon>Lentzea</taxon>
    </lineage>
</organism>
<dbReference type="RefSeq" id="WP_143027578.1">
    <property type="nucleotide sequence ID" value="NZ_FNET01000001.1"/>
</dbReference>
<accession>A0A1G8QHM2</accession>
<feature type="signal peptide" evidence="1">
    <location>
        <begin position="1"/>
        <end position="31"/>
    </location>
</feature>
<dbReference type="Gene3D" id="2.120.10.70">
    <property type="entry name" value="Fucose-specific lectin"/>
    <property type="match status" value="1"/>
</dbReference>
<gene>
    <name evidence="3" type="ORF">SAMN04488074_101351</name>
</gene>
<sequence length="513" mass="54714">MSKKRSSHRGAAVGLILAAVAGGLFTPAAHAVNPPHVQCRAGGPSEQDRALASALAGRMTHYLRNDLDAEKISCARAIYENTLAKGYPSHAALIEIDAAITEARLLNQLQGHSSSIGLFQMLDDKGTVAQRTNVPFQVNWFLDTMNRFYPRDSWLNKPIWEVAQGVERSAFPDRYEPNAADAKTILEGIMAQSSSDRAYPLFHETRTGTNGGWSGFKPLPGFGGAPHFEAHKVVTAGFADGSAHYVATGTDKFLYHNIRNADGSWQGWNRMPGNTGSAQFQASGMTVAATPNGDLHVFAIGNDGFLYHNIRKADTTWAGWNPLPGRGTVFFQAKSLSATGMSDNSVQIIASGGDKLLHHNIRKADTTWQGWGTLPGYAGAAHFQAGEVSISGQVNGAVQVIATGNDGLIYHTIRNNDVSGTWQQWNPVAGRAGSPFFQASALAAAANANGDTQMTAIGIDGLVYHNIRKADTTWQGWNRIAGFNGAGEMAASTLALAARPGSDDIQLVATGNK</sequence>
<dbReference type="AlphaFoldDB" id="A0A1G8QHM2"/>
<dbReference type="Proteomes" id="UP000199682">
    <property type="component" value="Unassembled WGS sequence"/>
</dbReference>
<keyword evidence="1" id="KW-0732">Signal</keyword>
<feature type="chain" id="PRO_5011781563" description="PLL-like beta propeller domain-containing protein" evidence="1">
    <location>
        <begin position="32"/>
        <end position="513"/>
    </location>
</feature>
<dbReference type="EMBL" id="FNET01000001">
    <property type="protein sequence ID" value="SDJ04116.1"/>
    <property type="molecule type" value="Genomic_DNA"/>
</dbReference>
<dbReference type="Pfam" id="PF26607">
    <property type="entry name" value="DUF8189"/>
    <property type="match status" value="1"/>
</dbReference>
<evidence type="ECO:0000313" key="4">
    <source>
        <dbReference type="Proteomes" id="UP000199682"/>
    </source>
</evidence>
<reference evidence="4" key="1">
    <citation type="submission" date="2016-10" db="EMBL/GenBank/DDBJ databases">
        <authorList>
            <person name="Varghese N."/>
            <person name="Submissions S."/>
        </authorList>
    </citation>
    <scope>NUCLEOTIDE SEQUENCE [LARGE SCALE GENOMIC DNA]</scope>
    <source>
        <strain evidence="4">DSM 44796</strain>
    </source>
</reference>
<feature type="domain" description="PLL-like beta propeller" evidence="2">
    <location>
        <begin position="195"/>
        <end position="482"/>
    </location>
</feature>
<protein>
    <recommendedName>
        <fullName evidence="2">PLL-like beta propeller domain-containing protein</fullName>
    </recommendedName>
</protein>
<proteinExistence type="predicted"/>
<dbReference type="InterPro" id="IPR058502">
    <property type="entry name" value="PLL-like_beta-prop"/>
</dbReference>
<name>A0A1G8QHM2_9PSEU</name>
<evidence type="ECO:0000313" key="3">
    <source>
        <dbReference type="EMBL" id="SDJ04116.1"/>
    </source>
</evidence>
<evidence type="ECO:0000256" key="1">
    <source>
        <dbReference type="SAM" id="SignalP"/>
    </source>
</evidence>
<evidence type="ECO:0000259" key="2">
    <source>
        <dbReference type="Pfam" id="PF26607"/>
    </source>
</evidence>